<keyword evidence="1" id="KW-0233">DNA recombination</keyword>
<organism evidence="2 3">
    <name type="scientific">Frondihabitans australicus</name>
    <dbReference type="NCBI Taxonomy" id="386892"/>
    <lineage>
        <taxon>Bacteria</taxon>
        <taxon>Bacillati</taxon>
        <taxon>Actinomycetota</taxon>
        <taxon>Actinomycetes</taxon>
        <taxon>Micrococcales</taxon>
        <taxon>Microbacteriaceae</taxon>
        <taxon>Frondihabitans</taxon>
    </lineage>
</organism>
<sequence>MGNEPKPYQPKLPQRDWEAIAPYVHDLVARAEPLVVYSRDQLNPVVSRLVHYAFINHIPLNDTDVLSPRTLERFVQVYLKDYTPGGKSTMRARVRRVAEAIRGGSTSDLIRTFAKSEASKPYDDRELALLRSWSRSMRNDDLTSSTGALLALGFGAGLTGAEIIRQRLEDVSLADGTVRVVGGTEREIPVNGVWLDLLITRCAVTGGTGWAFRTGQRGSNANLITDFVARTGPQIPLTTRRMRATWLVGHLNSGTRLKPLLKLAGLRSAEALDAVLPFADK</sequence>
<dbReference type="EMBL" id="RBKS01000001">
    <property type="protein sequence ID" value="RKR76298.1"/>
    <property type="molecule type" value="Genomic_DNA"/>
</dbReference>
<reference evidence="2 3" key="1">
    <citation type="submission" date="2018-10" db="EMBL/GenBank/DDBJ databases">
        <title>Sequencing the genomes of 1000 actinobacteria strains.</title>
        <authorList>
            <person name="Klenk H.-P."/>
        </authorList>
    </citation>
    <scope>NUCLEOTIDE SEQUENCE [LARGE SCALE GENOMIC DNA]</scope>
    <source>
        <strain evidence="2 3">DSM 17894</strain>
    </source>
</reference>
<dbReference type="Proteomes" id="UP000280008">
    <property type="component" value="Unassembled WGS sequence"/>
</dbReference>
<dbReference type="GO" id="GO:0015074">
    <property type="term" value="P:DNA integration"/>
    <property type="evidence" value="ECO:0007669"/>
    <property type="project" value="InterPro"/>
</dbReference>
<protein>
    <recommendedName>
        <fullName evidence="4">Tyr recombinase domain-containing protein</fullName>
    </recommendedName>
</protein>
<dbReference type="OrthoDB" id="5189518at2"/>
<evidence type="ECO:0000256" key="1">
    <source>
        <dbReference type="ARBA" id="ARBA00023172"/>
    </source>
</evidence>
<dbReference type="GO" id="GO:0006310">
    <property type="term" value="P:DNA recombination"/>
    <property type="evidence" value="ECO:0007669"/>
    <property type="project" value="UniProtKB-KW"/>
</dbReference>
<accession>A0A495ILJ0</accession>
<comment type="caution">
    <text evidence="2">The sequence shown here is derived from an EMBL/GenBank/DDBJ whole genome shotgun (WGS) entry which is preliminary data.</text>
</comment>
<gene>
    <name evidence="2" type="ORF">C8E83_3466</name>
</gene>
<dbReference type="AlphaFoldDB" id="A0A495ILJ0"/>
<dbReference type="InterPro" id="IPR013762">
    <property type="entry name" value="Integrase-like_cat_sf"/>
</dbReference>
<name>A0A495ILJ0_9MICO</name>
<dbReference type="GO" id="GO:0003677">
    <property type="term" value="F:DNA binding"/>
    <property type="evidence" value="ECO:0007669"/>
    <property type="project" value="InterPro"/>
</dbReference>
<evidence type="ECO:0000313" key="2">
    <source>
        <dbReference type="EMBL" id="RKR76298.1"/>
    </source>
</evidence>
<keyword evidence="3" id="KW-1185">Reference proteome</keyword>
<dbReference type="InterPro" id="IPR011010">
    <property type="entry name" value="DNA_brk_join_enz"/>
</dbReference>
<dbReference type="RefSeq" id="WP_121371286.1">
    <property type="nucleotide sequence ID" value="NZ_RBKS01000001.1"/>
</dbReference>
<evidence type="ECO:0008006" key="4">
    <source>
        <dbReference type="Google" id="ProtNLM"/>
    </source>
</evidence>
<dbReference type="Gene3D" id="1.10.443.10">
    <property type="entry name" value="Intergrase catalytic core"/>
    <property type="match status" value="1"/>
</dbReference>
<proteinExistence type="predicted"/>
<evidence type="ECO:0000313" key="3">
    <source>
        <dbReference type="Proteomes" id="UP000280008"/>
    </source>
</evidence>
<dbReference type="SUPFAM" id="SSF56349">
    <property type="entry name" value="DNA breaking-rejoining enzymes"/>
    <property type="match status" value="1"/>
</dbReference>